<dbReference type="SUPFAM" id="SSF51126">
    <property type="entry name" value="Pectin lyase-like"/>
    <property type="match status" value="1"/>
</dbReference>
<accession>A0ABQ9X338</accession>
<keyword evidence="2" id="KW-0812">Transmembrane</keyword>
<feature type="transmembrane region" description="Helical" evidence="2">
    <location>
        <begin position="2624"/>
        <end position="2647"/>
    </location>
</feature>
<keyword evidence="2" id="KW-0472">Membrane</keyword>
<dbReference type="InterPro" id="IPR011050">
    <property type="entry name" value="Pectin_lyase_fold/virulence"/>
</dbReference>
<evidence type="ECO:0000313" key="3">
    <source>
        <dbReference type="EMBL" id="KAK2945774.1"/>
    </source>
</evidence>
<feature type="coiled-coil region" evidence="1">
    <location>
        <begin position="2647"/>
        <end position="2674"/>
    </location>
</feature>
<keyword evidence="2" id="KW-1133">Transmembrane helix</keyword>
<evidence type="ECO:0000256" key="1">
    <source>
        <dbReference type="SAM" id="Coils"/>
    </source>
</evidence>
<keyword evidence="1" id="KW-0175">Coiled coil</keyword>
<sequence>MSHLIFNCESLGTAIGLVTSTKLTILSCSIISNPESSPFVISTAVGVEGSDLSVIDSSYSPQSSSILLPLTDLSKSSHLPSNRQHSVVTTDLISVSVHGLPISNVELLRGTGPLVAFPTIDNNSLIAPVSTSLVGIRLLNVTSQSVHDQSVVFNISQRIISTEVTHSNNHLSGTPCIDINSGRSFLCQNTSFAHCQADMRPSEWPEYTLQNIKTGSGIRLDSSNLTVEHIKFSRCTFFALTKINYRPCAIYYWSSQPGSLSITECSFMDIRNGSDSIIYCHTGGKSTITLTKSCFRNCNSSSHGACLTMYASTSLTVSECFFKDTNSSFKSGAFFLQDTPVVVLANSVFCGMRGTSAGALYIINVTGLQTNFLQIRKPVTSFSPKDALIQDCGTSDHIKDIMQDCDSDSDTTERDYGVYVVNNGDTSTFNLTRPTSAAIQTFTSALTPNQTSLKITLTLSVKVKGTLFVLVDNTGGYDPLLDLSAPPIVRLLSFPFPTSATSSTITIDIGEWEFLQFESEYKIVDASISNKSITFSSPLSFTTPSPTRVSQVNCVLSSDPSTCLLRLCARHLPPGTYRAFIAEIPDYSFCVTFGDPDETNRLVVSSDVSFSMNQEDCKLRFDTEYTINRITPDTSPESSHLNTDTPIFLDPPLLLFRTPNPPRVFEVICEYVVSEYKTNISLCGRNVPKGNYTVELNEVPNFSFQVEFDGKVEADTGIMRSKKATVTMSLEGDPLAFDTTYTVSRITPLNSEDSLVFETSPLTLVTPNPPRIVSVSSTLTPGTAIVSIQFTARGMSPGAYTVQLSRPYDFNPRITFNETVEEGTDLQHSSIVVVDFSEAGCKLKFNTTYHLLYVNPENTYTKIINETTPLSFTTPNPPRIVSVLCSQHLNTSSVSVILRAKGVVPGLYKVEVKELAGFSFPVTFDGTVDEKTGIMTSTAAIVPLSIKGDTLSFNTSYTLSTVTFELTNEIQTLETSPITFTTPNIPRIISMSCALDPGTPFVNVQVLGKGIESGLHGLYIADVNEKEYLISFSRSAEVGTGIQRSSDCRLSMASTNGVLKFGTTYTLSKVTKYREDEPLPCETSPITFTTPDPPRIVAASCVLIPSTMTASFQLSGKLIVAGRYQVTLNDSNVPPFWISFSDEEDEAGIVLSASLTFPLSDEETALHPNTLYTITKIKAEGSEDQLVIDPPSHQFKTPNPPRILFVNCRQYGKTADVSVTLTGAGLLRESYRVYLDHSQTPSFLVTFEDPEDYLTGHMNSSWSPIPVSSVGDNLRFNTSYEITDVANDNTGESVRLETSPLSFTTHNPPRIDSISCDLVAGSLSAVVRLSGKNISNGVYEVDLYELRSGSLIVEFNETEEEGTGIMHSTEVTLPLASTGQNLIFDKTYTIRRVRPEGTYNNVVVDPLTLSFTAPNPPRIVSVLCEHVADSTSVTVKLQGRGIVLGVYQVFVDGMDGHSVTVSFDNPADEQTGLMTSSAAELHLALDETSFNFDTTYTLSKVKMDVEEDPLLFDPSVITFTTPNPPRIESVVCEGIAGSSSVSIQLIGKAVTAGSYRVYLNHSQDSYFLVSFDGRAEAGTKIVRSSKVTRELSSSGDALRFNKEYIVTAVKREGTSDSIVMMYPTPSFTTPDLPRIDSVTCELVPGTSSASMRLSGKGITTGSYRVSVNEVEALSFLVVFDTPVEEGTGIMHSTETTVALASSGQTLRFDTKCTISSVKHDGTGDLVILDPPTLSFTTPNPPRIEDAACEILFDTSSCSVQLVGESLLAGDYTLILLECENSPITLTCSGKAESGTKKIKMSEKTIVKVGSSHPLKFNGQYHVKTVTKEGSTDPLILDPPTIEFTVPDPPRLESIETASFTNDAMKDVLSFPLTGVNIPAESLVVVVTASNGNVQLSATFSVRSHGVLTARVYPSEQEERQLDYNSEYPIETVTDHLGTPIFVDGLNVRTLEEPTRIEGVSNAELNDQKTELTVTLSGRMFTAGLLSISLKRDDVDIPLNTIVSFVSETEISFDIPVSAKETSTTLQFGSQYKLLPPSDTLDAIVVNSNVVLRVPQPPMVTTISSEVSENCTHLRFHFSGVDLPSSGHYTATLSSGGSFTINFVDGFSEWIDGMGSGVVAFDSEHVISSFVDASGHYIPFKDNKLVAPPEPSSSVVTLAVCKPSSTNTTFTLELIGENLDLDASFLVTFTSSESITMSFNNAARAVSSTQLLGRPGSLDFDKTYIVKDITPIDGTAVVRLKGTVFFTTPKMPDRLVLVVNRGKGEDSEICGDTDLPCVSVEAAWKITQTLPIDSVVLEIAQSAHQTKPIEIDEATVVITNHGTMEPTLVIPSSATMEGKKGMIVANKGKFEVLGVRIEIEPIQPEFVFLFASSSTIILKDTSIHGQSTKPVSNGGELVCSWETGIIQLEDSTTTIQSTPLTHLPQGAVNIKNGTITVISSTFSNNSPSLSAFPSFRQNIRCSDGGDIEVESLLGGDGTADHRSAWFSLSDCVISGEDWETNTPFFIPTLNAGSSVEWKKKEKRLDVALVGSLFIPCGLFFEVFEKKTDRSIGQTVKIDLSTESNHFTENSIILQIPLSRLASLSSALEWRGRLIFGKSQTPTDSILVQLDSVNRRAETTKENMKWWLPLVISLSVVLLIAIFVVIIVIRRCKLSKEKKNEELKKKELDEVDEEQAEKMDFMMPSTVGSTAIQVSAAAIRDNHSLISFVTSLVHITDHHSVICDVLDGLAPQLSVSRRSSLSKV</sequence>
<reference evidence="3 4" key="1">
    <citation type="journal article" date="2022" name="bioRxiv">
        <title>Genomics of Preaxostyla Flagellates Illuminates Evolutionary Transitions and the Path Towards Mitochondrial Loss.</title>
        <authorList>
            <person name="Novak L.V.F."/>
            <person name="Treitli S.C."/>
            <person name="Pyrih J."/>
            <person name="Halakuc P."/>
            <person name="Pipaliya S.V."/>
            <person name="Vacek V."/>
            <person name="Brzon O."/>
            <person name="Soukal P."/>
            <person name="Eme L."/>
            <person name="Dacks J.B."/>
            <person name="Karnkowska A."/>
            <person name="Elias M."/>
            <person name="Hampl V."/>
        </authorList>
    </citation>
    <scope>NUCLEOTIDE SEQUENCE [LARGE SCALE GENOMIC DNA]</scope>
    <source>
        <strain evidence="3">NAU3</strain>
        <tissue evidence="3">Gut</tissue>
    </source>
</reference>
<dbReference type="EMBL" id="JARBJD010000248">
    <property type="protein sequence ID" value="KAK2945774.1"/>
    <property type="molecule type" value="Genomic_DNA"/>
</dbReference>
<gene>
    <name evidence="3" type="ORF">BLNAU_19330</name>
</gene>
<dbReference type="Proteomes" id="UP001281761">
    <property type="component" value="Unassembled WGS sequence"/>
</dbReference>
<comment type="caution">
    <text evidence="3">The sequence shown here is derived from an EMBL/GenBank/DDBJ whole genome shotgun (WGS) entry which is preliminary data.</text>
</comment>
<proteinExistence type="predicted"/>
<protein>
    <submittedName>
        <fullName evidence="3">Uncharacterized protein</fullName>
    </submittedName>
</protein>
<name>A0ABQ9X338_9EUKA</name>
<evidence type="ECO:0000256" key="2">
    <source>
        <dbReference type="SAM" id="Phobius"/>
    </source>
</evidence>
<organism evidence="3 4">
    <name type="scientific">Blattamonas nauphoetae</name>
    <dbReference type="NCBI Taxonomy" id="2049346"/>
    <lineage>
        <taxon>Eukaryota</taxon>
        <taxon>Metamonada</taxon>
        <taxon>Preaxostyla</taxon>
        <taxon>Oxymonadida</taxon>
        <taxon>Blattamonas</taxon>
    </lineage>
</organism>
<keyword evidence="4" id="KW-1185">Reference proteome</keyword>
<evidence type="ECO:0000313" key="4">
    <source>
        <dbReference type="Proteomes" id="UP001281761"/>
    </source>
</evidence>